<dbReference type="Pfam" id="PF03972">
    <property type="entry name" value="MmgE_PrpD_N"/>
    <property type="match status" value="1"/>
</dbReference>
<dbReference type="GO" id="GO:0016829">
    <property type="term" value="F:lyase activity"/>
    <property type="evidence" value="ECO:0007669"/>
    <property type="project" value="InterPro"/>
</dbReference>
<comment type="caution">
    <text evidence="3">The sequence shown here is derived from an EMBL/GenBank/DDBJ whole genome shotgun (WGS) entry which is preliminary data.</text>
</comment>
<dbReference type="InterPro" id="IPR045336">
    <property type="entry name" value="MmgE_PrpD_N"/>
</dbReference>
<evidence type="ECO:0000256" key="1">
    <source>
        <dbReference type="ARBA" id="ARBA00006174"/>
    </source>
</evidence>
<dbReference type="AlphaFoldDB" id="A0A9X3MP26"/>
<evidence type="ECO:0000313" key="3">
    <source>
        <dbReference type="EMBL" id="MDA0159232.1"/>
    </source>
</evidence>
<name>A0A9X3MP26_9ACTN</name>
<dbReference type="InterPro" id="IPR005656">
    <property type="entry name" value="MmgE_PrpD"/>
</dbReference>
<dbReference type="RefSeq" id="WP_270037908.1">
    <property type="nucleotide sequence ID" value="NZ_JAPDOD010000002.1"/>
</dbReference>
<dbReference type="PANTHER" id="PTHR16943">
    <property type="entry name" value="2-METHYLCITRATE DEHYDRATASE-RELATED"/>
    <property type="match status" value="1"/>
</dbReference>
<dbReference type="InterPro" id="IPR042183">
    <property type="entry name" value="MmgE/PrpD_sf_1"/>
</dbReference>
<protein>
    <submittedName>
        <fullName evidence="3">MmgE/PrpD family protein</fullName>
    </submittedName>
</protein>
<dbReference type="EMBL" id="JAPDOD010000002">
    <property type="protein sequence ID" value="MDA0159232.1"/>
    <property type="molecule type" value="Genomic_DNA"/>
</dbReference>
<organism evidence="3 4">
    <name type="scientific">Solirubrobacter ginsenosidimutans</name>
    <dbReference type="NCBI Taxonomy" id="490573"/>
    <lineage>
        <taxon>Bacteria</taxon>
        <taxon>Bacillati</taxon>
        <taxon>Actinomycetota</taxon>
        <taxon>Thermoleophilia</taxon>
        <taxon>Solirubrobacterales</taxon>
        <taxon>Solirubrobacteraceae</taxon>
        <taxon>Solirubrobacter</taxon>
    </lineage>
</organism>
<dbReference type="InterPro" id="IPR036148">
    <property type="entry name" value="MmgE/PrpD_sf"/>
</dbReference>
<dbReference type="Gene3D" id="3.30.1330.120">
    <property type="entry name" value="2-methylcitrate dehydratase PrpD"/>
    <property type="match status" value="1"/>
</dbReference>
<evidence type="ECO:0000313" key="4">
    <source>
        <dbReference type="Proteomes" id="UP001149140"/>
    </source>
</evidence>
<dbReference type="Gene3D" id="1.10.4100.10">
    <property type="entry name" value="2-methylcitrate dehydratase PrpD"/>
    <property type="match status" value="1"/>
</dbReference>
<comment type="similarity">
    <text evidence="1">Belongs to the PrpD family.</text>
</comment>
<keyword evidence="4" id="KW-1185">Reference proteome</keyword>
<reference evidence="3" key="1">
    <citation type="submission" date="2022-10" db="EMBL/GenBank/DDBJ databases">
        <title>The WGS of Solirubrobacter ginsenosidimutans DSM 21036.</title>
        <authorList>
            <person name="Jiang Z."/>
        </authorList>
    </citation>
    <scope>NUCLEOTIDE SEQUENCE</scope>
    <source>
        <strain evidence="3">DSM 21036</strain>
    </source>
</reference>
<dbReference type="Proteomes" id="UP001149140">
    <property type="component" value="Unassembled WGS sequence"/>
</dbReference>
<evidence type="ECO:0000259" key="2">
    <source>
        <dbReference type="Pfam" id="PF03972"/>
    </source>
</evidence>
<dbReference type="SUPFAM" id="SSF103378">
    <property type="entry name" value="2-methylcitrate dehydratase PrpD"/>
    <property type="match status" value="1"/>
</dbReference>
<proteinExistence type="inferred from homology"/>
<dbReference type="InterPro" id="IPR042188">
    <property type="entry name" value="MmgE/PrpD_sf_2"/>
</dbReference>
<feature type="domain" description="MmgE/PrpD N-terminal" evidence="2">
    <location>
        <begin position="9"/>
        <end position="256"/>
    </location>
</feature>
<accession>A0A9X3MP26</accession>
<dbReference type="PANTHER" id="PTHR16943:SF8">
    <property type="entry name" value="2-METHYLCITRATE DEHYDRATASE"/>
    <property type="match status" value="1"/>
</dbReference>
<gene>
    <name evidence="3" type="ORF">OM076_03055</name>
</gene>
<sequence>MESNSITATLSTFAAELRFEDLPGAVVDHVERLVLDTLGCALGGTTTPLGALSQRFAALSGEAPQASVAGSAARTGASQAAAANGRMAGALDADDTFTAAGQTSHHGAPTVAAALALAERDGLSGAELLTAVAAGYEIGARIGAAIPAHATTPSANGGWKVGGGPAGVLAPALASARALGLDAGSTAHAFGIAGAHVELPPLKWFEGRVAPMVKSMDCGWNAASGLNAAQLAGLGMTGHGDILDGPHGLWRALGHDHFDGDVAVAGLGERWWTLGAKIKAWPCQYWMQPSLLAFAEILIEHGLAAEELERVLLRTSSRSGAPRFRDQHPEGFVTASFNFPHAAAMLALGVPAGPRWAGEDALADPRASAVRERVEVETTTAQAVIEDGMLVALAGSAVVWARGERFEASADAPPPADLASKLAAMVEPLGPAWAGRDAALLALAGTLRDAPDVRGAAALLRPTG</sequence>